<keyword evidence="2 4" id="KW-0503">Monooxygenase</keyword>
<gene>
    <name evidence="4" type="ORF">ACFQE5_15835</name>
</gene>
<dbReference type="PANTHER" id="PTHR13789:SF309">
    <property type="entry name" value="PUTATIVE (AFU_ORTHOLOGUE AFUA_6G14510)-RELATED"/>
    <property type="match status" value="1"/>
</dbReference>
<dbReference type="PANTHER" id="PTHR13789">
    <property type="entry name" value="MONOOXYGENASE"/>
    <property type="match status" value="1"/>
</dbReference>
<evidence type="ECO:0000256" key="2">
    <source>
        <dbReference type="ARBA" id="ARBA00023033"/>
    </source>
</evidence>
<evidence type="ECO:0000259" key="3">
    <source>
        <dbReference type="Pfam" id="PF01494"/>
    </source>
</evidence>
<dbReference type="Proteomes" id="UP001596302">
    <property type="component" value="Unassembled WGS sequence"/>
</dbReference>
<dbReference type="Gene3D" id="3.50.50.60">
    <property type="entry name" value="FAD/NAD(P)-binding domain"/>
    <property type="match status" value="1"/>
</dbReference>
<keyword evidence="1" id="KW-0560">Oxidoreductase</keyword>
<proteinExistence type="predicted"/>
<evidence type="ECO:0000313" key="5">
    <source>
        <dbReference type="Proteomes" id="UP001596302"/>
    </source>
</evidence>
<dbReference type="SUPFAM" id="SSF51905">
    <property type="entry name" value="FAD/NAD(P)-binding domain"/>
    <property type="match status" value="1"/>
</dbReference>
<dbReference type="EMBL" id="JBHSQW010000033">
    <property type="protein sequence ID" value="MFC5995687.1"/>
    <property type="molecule type" value="Genomic_DNA"/>
</dbReference>
<dbReference type="InterPro" id="IPR050493">
    <property type="entry name" value="FAD-dep_Monooxygenase_BioMet"/>
</dbReference>
<dbReference type="PRINTS" id="PR00420">
    <property type="entry name" value="RNGMNOXGNASE"/>
</dbReference>
<organism evidence="4 5">
    <name type="scientific">Pseudonocardia hispaniensis</name>
    <dbReference type="NCBI Taxonomy" id="904933"/>
    <lineage>
        <taxon>Bacteria</taxon>
        <taxon>Bacillati</taxon>
        <taxon>Actinomycetota</taxon>
        <taxon>Actinomycetes</taxon>
        <taxon>Pseudonocardiales</taxon>
        <taxon>Pseudonocardiaceae</taxon>
        <taxon>Pseudonocardia</taxon>
    </lineage>
</organism>
<name>A0ABW1J4R8_9PSEU</name>
<dbReference type="GO" id="GO:0004497">
    <property type="term" value="F:monooxygenase activity"/>
    <property type="evidence" value="ECO:0007669"/>
    <property type="project" value="UniProtKB-KW"/>
</dbReference>
<dbReference type="InterPro" id="IPR036188">
    <property type="entry name" value="FAD/NAD-bd_sf"/>
</dbReference>
<comment type="caution">
    <text evidence="4">The sequence shown here is derived from an EMBL/GenBank/DDBJ whole genome shotgun (WGS) entry which is preliminary data.</text>
</comment>
<dbReference type="InterPro" id="IPR002938">
    <property type="entry name" value="FAD-bd"/>
</dbReference>
<evidence type="ECO:0000313" key="4">
    <source>
        <dbReference type="EMBL" id="MFC5995687.1"/>
    </source>
</evidence>
<dbReference type="Pfam" id="PF01494">
    <property type="entry name" value="FAD_binding_3"/>
    <property type="match status" value="1"/>
</dbReference>
<evidence type="ECO:0000256" key="1">
    <source>
        <dbReference type="ARBA" id="ARBA00023002"/>
    </source>
</evidence>
<keyword evidence="5" id="KW-1185">Reference proteome</keyword>
<accession>A0ABW1J4R8</accession>
<protein>
    <submittedName>
        <fullName evidence="4">FAD-dependent monooxygenase</fullName>
    </submittedName>
</protein>
<feature type="domain" description="FAD-binding" evidence="3">
    <location>
        <begin position="3"/>
        <end position="331"/>
    </location>
</feature>
<dbReference type="RefSeq" id="WP_379585880.1">
    <property type="nucleotide sequence ID" value="NZ_JBHSQW010000033.1"/>
</dbReference>
<sequence>MARAIVVGGGIGGLTAGIALQQRGWEVTVVERAAVLEPVGAGIAIAANALKALDTLALGDPVRRLSRIQGVAGVRRFDGRWLTRTTEDVAAARYGDSVVVLLRARLAEILLDRLGPGALHLGCTVLDVDPERGRVRTDAGDLDGDLVVGADGINSLTRGVGFPDHPGPEYAGVTAWRAVVPWSGEPVRATETWGGRGRVFGVIPLADGLVYLYATDGVPAGLRADDERAGLLRTFGHWHEPIPALLAATDPAAVLRNDVHWLRTPLPAMHRGRVALLGDAAHPMTPNLGQGACQAIEDAVVLAHVAGDGRIDLPSYTAARLARATALVRRSWRVCRLTRLRHPLALALRDRLLMAGSSLFPDLLLRSMDDVLGWTPPQAARRSS</sequence>
<reference evidence="5" key="1">
    <citation type="journal article" date="2019" name="Int. J. Syst. Evol. Microbiol.">
        <title>The Global Catalogue of Microorganisms (GCM) 10K type strain sequencing project: providing services to taxonomists for standard genome sequencing and annotation.</title>
        <authorList>
            <consortium name="The Broad Institute Genomics Platform"/>
            <consortium name="The Broad Institute Genome Sequencing Center for Infectious Disease"/>
            <person name="Wu L."/>
            <person name="Ma J."/>
        </authorList>
    </citation>
    <scope>NUCLEOTIDE SEQUENCE [LARGE SCALE GENOMIC DNA]</scope>
    <source>
        <strain evidence="5">CCM 8391</strain>
    </source>
</reference>